<protein>
    <submittedName>
        <fullName evidence="1">Uncharacterized protein</fullName>
    </submittedName>
</protein>
<evidence type="ECO:0000313" key="1">
    <source>
        <dbReference type="EMBL" id="KAK2116927.1"/>
    </source>
</evidence>
<proteinExistence type="predicted"/>
<gene>
    <name evidence="1" type="ORF">P7K49_003813</name>
</gene>
<organism evidence="1 2">
    <name type="scientific">Saguinus oedipus</name>
    <name type="common">Cotton-top tamarin</name>
    <name type="synonym">Oedipomidas oedipus</name>
    <dbReference type="NCBI Taxonomy" id="9490"/>
    <lineage>
        <taxon>Eukaryota</taxon>
        <taxon>Metazoa</taxon>
        <taxon>Chordata</taxon>
        <taxon>Craniata</taxon>
        <taxon>Vertebrata</taxon>
        <taxon>Euteleostomi</taxon>
        <taxon>Mammalia</taxon>
        <taxon>Eutheria</taxon>
        <taxon>Euarchontoglires</taxon>
        <taxon>Primates</taxon>
        <taxon>Haplorrhini</taxon>
        <taxon>Platyrrhini</taxon>
        <taxon>Cebidae</taxon>
        <taxon>Callitrichinae</taxon>
        <taxon>Saguinus</taxon>
    </lineage>
</organism>
<sequence length="54" mass="5989">KPSALNSLHYDHVAWLLSGLHKTVFDSQASAIWQGGQMKQQESSILPSARIHCD</sequence>
<reference evidence="1 2" key="1">
    <citation type="submission" date="2023-05" db="EMBL/GenBank/DDBJ databases">
        <title>B98-5 Cell Line De Novo Hybrid Assembly: An Optical Mapping Approach.</title>
        <authorList>
            <person name="Kananen K."/>
            <person name="Auerbach J.A."/>
            <person name="Kautto E."/>
            <person name="Blachly J.S."/>
        </authorList>
    </citation>
    <scope>NUCLEOTIDE SEQUENCE [LARGE SCALE GENOMIC DNA]</scope>
    <source>
        <strain evidence="1">B95-8</strain>
        <tissue evidence="1">Cell line</tissue>
    </source>
</reference>
<evidence type="ECO:0000313" key="2">
    <source>
        <dbReference type="Proteomes" id="UP001266305"/>
    </source>
</evidence>
<name>A0ABQ9W5L1_SAGOE</name>
<keyword evidence="2" id="KW-1185">Reference proteome</keyword>
<dbReference type="EMBL" id="JASSZA010000002">
    <property type="protein sequence ID" value="KAK2116927.1"/>
    <property type="molecule type" value="Genomic_DNA"/>
</dbReference>
<comment type="caution">
    <text evidence="1">The sequence shown here is derived from an EMBL/GenBank/DDBJ whole genome shotgun (WGS) entry which is preliminary data.</text>
</comment>
<dbReference type="Proteomes" id="UP001266305">
    <property type="component" value="Unassembled WGS sequence"/>
</dbReference>
<accession>A0ABQ9W5L1</accession>
<feature type="non-terminal residue" evidence="1">
    <location>
        <position position="1"/>
    </location>
</feature>